<comment type="caution">
    <text evidence="3">The sequence shown here is derived from an EMBL/GenBank/DDBJ whole genome shotgun (WGS) entry which is preliminary data.</text>
</comment>
<organism evidence="3 4">
    <name type="scientific">Senegalimassilia faecalis</name>
    <dbReference type="NCBI Taxonomy" id="2509433"/>
    <lineage>
        <taxon>Bacteria</taxon>
        <taxon>Bacillati</taxon>
        <taxon>Actinomycetota</taxon>
        <taxon>Coriobacteriia</taxon>
        <taxon>Coriobacteriales</taxon>
        <taxon>Coriobacteriaceae</taxon>
        <taxon>Senegalimassilia</taxon>
    </lineage>
</organism>
<dbReference type="GO" id="GO:0016226">
    <property type="term" value="P:iron-sulfur cluster assembly"/>
    <property type="evidence" value="ECO:0007669"/>
    <property type="project" value="InterPro"/>
</dbReference>
<keyword evidence="4" id="KW-1185">Reference proteome</keyword>
<dbReference type="PANTHER" id="PTHR30508">
    <property type="entry name" value="FES CLUSTER ASSEMBLY PROTEIN SUF"/>
    <property type="match status" value="1"/>
</dbReference>
<proteinExistence type="inferred from homology"/>
<name>A0A4Q2K5I5_9ACTN</name>
<dbReference type="Pfam" id="PF01458">
    <property type="entry name" value="SUFBD_core"/>
    <property type="match status" value="1"/>
</dbReference>
<feature type="domain" description="SUF system FeS cluster assembly SufBD core" evidence="2">
    <location>
        <begin position="161"/>
        <end position="385"/>
    </location>
</feature>
<reference evidence="3 4" key="1">
    <citation type="submission" date="2019-01" db="EMBL/GenBank/DDBJ databases">
        <title>Senegalimassilia sp. nov. KGMB04484 isolated human feces.</title>
        <authorList>
            <person name="Han K.-I."/>
            <person name="Kim J.-S."/>
            <person name="Lee K.C."/>
            <person name="Suh M.K."/>
            <person name="Eom M.K."/>
            <person name="Lee J.H."/>
            <person name="Park S.-H."/>
            <person name="Kang S.W."/>
            <person name="Park J.-E."/>
            <person name="Oh B.S."/>
            <person name="Yu S.Y."/>
            <person name="Choi S.-H."/>
            <person name="Lee D.H."/>
            <person name="Yoon H."/>
            <person name="Kim B.-Y."/>
            <person name="Lee J.H."/>
            <person name="Lee J.-S."/>
        </authorList>
    </citation>
    <scope>NUCLEOTIDE SEQUENCE [LARGE SCALE GENOMIC DNA]</scope>
    <source>
        <strain evidence="3 4">KGMB04484</strain>
    </source>
</reference>
<evidence type="ECO:0000259" key="2">
    <source>
        <dbReference type="Pfam" id="PF01458"/>
    </source>
</evidence>
<dbReference type="SUPFAM" id="SSF101960">
    <property type="entry name" value="Stabilizer of iron transporter SufD"/>
    <property type="match status" value="1"/>
</dbReference>
<dbReference type="PANTHER" id="PTHR30508:SF1">
    <property type="entry name" value="UPF0051 PROTEIN ABCI8, CHLOROPLASTIC-RELATED"/>
    <property type="match status" value="1"/>
</dbReference>
<comment type="similarity">
    <text evidence="1">Belongs to the iron-sulfur cluster assembly SufBD family.</text>
</comment>
<accession>A0A4Q2K5I5</accession>
<dbReference type="EMBL" id="SDPW01000001">
    <property type="protein sequence ID" value="RXZ54914.1"/>
    <property type="molecule type" value="Genomic_DNA"/>
</dbReference>
<protein>
    <submittedName>
        <fullName evidence="3">SufD family Fe-S cluster assembly protein</fullName>
    </submittedName>
</protein>
<dbReference type="InterPro" id="IPR055346">
    <property type="entry name" value="Fe-S_cluster_assembly_SufBD"/>
</dbReference>
<dbReference type="Proteomes" id="UP000293345">
    <property type="component" value="Unassembled WGS sequence"/>
</dbReference>
<sequence>MGADVLKNVNAMPAPTWHRLDMNETTIELPEGLESAAQISVEAADELAGEADTFDAAVAGLQAKVDAARAEAPADTRAILRAVEPNVDPANLDIPALSRYEHKAVREEMANNVAEAFECGMGAEATAWLAEQAGEAERIVFAPAAGKQGTATVHLTGVDGAANVAAIDVVAAPGATFDLTVALDSPEAGTGVVGVQLRVFAGENAHVNITSVHTLDEQWTALDNTGIVCDEGAFVTVRHRMLGAGKSYTGLATDLRGDVSRVDVDTRYLAANTDVRDFNYVVRHRGRKTQCNIDANGALMGQSKKVLRGTIDLVRGCKGAEGTERETVLLVDEQVENKTIPVILCDEDDVAGNHGATIGHVAADQLFYLKCRGLSQEAAEGLFATATLEETALTIADETVRAGVARLAERLSIPYQEVED</sequence>
<dbReference type="OrthoDB" id="9803529at2"/>
<gene>
    <name evidence="3" type="ORF">ET524_10790</name>
</gene>
<evidence type="ECO:0000313" key="3">
    <source>
        <dbReference type="EMBL" id="RXZ54914.1"/>
    </source>
</evidence>
<evidence type="ECO:0000313" key="4">
    <source>
        <dbReference type="Proteomes" id="UP000293345"/>
    </source>
</evidence>
<evidence type="ECO:0000256" key="1">
    <source>
        <dbReference type="ARBA" id="ARBA00043967"/>
    </source>
</evidence>
<dbReference type="InterPro" id="IPR037284">
    <property type="entry name" value="SUF_FeS_clus_asmbl_SufBD_sf"/>
</dbReference>
<dbReference type="InterPro" id="IPR000825">
    <property type="entry name" value="SUF_FeS_clus_asmbl_SufBD_core"/>
</dbReference>
<dbReference type="RefSeq" id="WP_129425762.1">
    <property type="nucleotide sequence ID" value="NZ_SDPW01000001.1"/>
</dbReference>
<dbReference type="AlphaFoldDB" id="A0A4Q2K5I5"/>